<sequence length="219" mass="25173">MMRLHRNGEHRIVLILVLITCGISWASMQCKMVVMDVHMRRCRLGAGRTKRATERFDFQKYDEKSKRQEGPDYSTESHDFSAPQKRQLTPGRIGDIILPIAVETANRARTYTTSGTGYYDPGPSLIERIYGRPGYYPSSSYPPGKSITPFRAPTLRIFEDFGLDLNNEELEELYNDIYERLPRAPKEEAWKAFLETASKCCQNIDRCKKETTHIPCLAV</sequence>
<keyword evidence="2" id="KW-0732">Signal</keyword>
<dbReference type="EMBL" id="QOIP01000004">
    <property type="protein sequence ID" value="RLU23328.1"/>
    <property type="molecule type" value="Genomic_DNA"/>
</dbReference>
<feature type="signal peptide" evidence="2">
    <location>
        <begin position="1"/>
        <end position="26"/>
    </location>
</feature>
<comment type="caution">
    <text evidence="3">The sequence shown here is derived from an EMBL/GenBank/DDBJ whole genome shotgun (WGS) entry which is preliminary data.</text>
</comment>
<evidence type="ECO:0000256" key="2">
    <source>
        <dbReference type="SAM" id="SignalP"/>
    </source>
</evidence>
<protein>
    <submittedName>
        <fullName evidence="3">Uncharacterized protein</fullName>
    </submittedName>
</protein>
<accession>A0A3L8DUA2</accession>
<reference evidence="3 4" key="1">
    <citation type="journal article" date="2018" name="Genome Res.">
        <title>The genomic architecture and molecular evolution of ant odorant receptors.</title>
        <authorList>
            <person name="McKenzie S.K."/>
            <person name="Kronauer D.J.C."/>
        </authorList>
    </citation>
    <scope>NUCLEOTIDE SEQUENCE [LARGE SCALE GENOMIC DNA]</scope>
    <source>
        <strain evidence="3">Clonal line C1</strain>
    </source>
</reference>
<evidence type="ECO:0000313" key="4">
    <source>
        <dbReference type="Proteomes" id="UP000279307"/>
    </source>
</evidence>
<name>A0A3L8DUA2_OOCBI</name>
<gene>
    <name evidence="3" type="ORF">DMN91_003532</name>
</gene>
<dbReference type="Proteomes" id="UP000279307">
    <property type="component" value="Chromosome 4"/>
</dbReference>
<dbReference type="OrthoDB" id="7700996at2759"/>
<organism evidence="3 4">
    <name type="scientific">Ooceraea biroi</name>
    <name type="common">Clonal raider ant</name>
    <name type="synonym">Cerapachys biroi</name>
    <dbReference type="NCBI Taxonomy" id="2015173"/>
    <lineage>
        <taxon>Eukaryota</taxon>
        <taxon>Metazoa</taxon>
        <taxon>Ecdysozoa</taxon>
        <taxon>Arthropoda</taxon>
        <taxon>Hexapoda</taxon>
        <taxon>Insecta</taxon>
        <taxon>Pterygota</taxon>
        <taxon>Neoptera</taxon>
        <taxon>Endopterygota</taxon>
        <taxon>Hymenoptera</taxon>
        <taxon>Apocrita</taxon>
        <taxon>Aculeata</taxon>
        <taxon>Formicoidea</taxon>
        <taxon>Formicidae</taxon>
        <taxon>Dorylinae</taxon>
        <taxon>Ooceraea</taxon>
    </lineage>
</organism>
<feature type="chain" id="PRO_5017940947" evidence="2">
    <location>
        <begin position="27"/>
        <end position="219"/>
    </location>
</feature>
<feature type="region of interest" description="Disordered" evidence="1">
    <location>
        <begin position="59"/>
        <end position="86"/>
    </location>
</feature>
<evidence type="ECO:0000256" key="1">
    <source>
        <dbReference type="SAM" id="MobiDB-lite"/>
    </source>
</evidence>
<evidence type="ECO:0000313" key="3">
    <source>
        <dbReference type="EMBL" id="RLU23328.1"/>
    </source>
</evidence>
<feature type="compositionally biased region" description="Basic and acidic residues" evidence="1">
    <location>
        <begin position="59"/>
        <end position="79"/>
    </location>
</feature>
<dbReference type="AlphaFoldDB" id="A0A3L8DUA2"/>
<proteinExistence type="predicted"/>